<dbReference type="PANTHER" id="PTHR15549">
    <property type="entry name" value="PAIRED IMMUNOGLOBULIN-LIKE TYPE 2 RECEPTOR"/>
    <property type="match status" value="1"/>
</dbReference>
<comment type="caution">
    <text evidence="7">The sequence shown here is derived from an EMBL/GenBank/DDBJ whole genome shotgun (WGS) entry which is preliminary data.</text>
</comment>
<keyword evidence="2 6" id="KW-0812">Transmembrane</keyword>
<dbReference type="GO" id="GO:0071944">
    <property type="term" value="C:cell periphery"/>
    <property type="evidence" value="ECO:0007669"/>
    <property type="project" value="UniProtKB-ARBA"/>
</dbReference>
<protein>
    <submittedName>
        <fullName evidence="7">Uncharacterized protein</fullName>
    </submittedName>
</protein>
<keyword evidence="4 6" id="KW-0472">Membrane</keyword>
<feature type="region of interest" description="Disordered" evidence="5">
    <location>
        <begin position="466"/>
        <end position="486"/>
    </location>
</feature>
<organism evidence="7 8">
    <name type="scientific">Pichia inconspicua</name>
    <dbReference type="NCBI Taxonomy" id="52247"/>
    <lineage>
        <taxon>Eukaryota</taxon>
        <taxon>Fungi</taxon>
        <taxon>Dikarya</taxon>
        <taxon>Ascomycota</taxon>
        <taxon>Saccharomycotina</taxon>
        <taxon>Pichiomycetes</taxon>
        <taxon>Pichiales</taxon>
        <taxon>Pichiaceae</taxon>
        <taxon>Pichia</taxon>
    </lineage>
</organism>
<evidence type="ECO:0000256" key="2">
    <source>
        <dbReference type="ARBA" id="ARBA00022692"/>
    </source>
</evidence>
<sequence>MDINTGIAGDTVDLTSKDLFFLTTITKDHLPDILGPSSGLLLQHESATVSNTQHISEGRGNHPVTVFTVNHQGVNKPSVTFIAPTITTNSLPTGLSNATFPYSFPLRNTSYDTTSSQYTYSNSTHVSVYSDDDFISPKSTLTSLSERTKSSTSSTSTSSKTSTTSTSFDTSETIGTVTITEYLEEVTYTQALDLEGLFEDHGLSKGAIAGISVGGILAFFCLVGFFTYLLLRKRKSNRFENIINTKDDYDIERDHLEFPNDANDNVFKDNRSISKPAPPIPNRDKKPQINFPDEISEDDDLGLFDMKSTLSSIGNYDVKPPPMVLPKVRKNRGLNAINKLNHTIPDVPSTPVSRMACDRTMGVLYESPNEHPVWDEYDTDKVPGLLLNDTMTSPIRSSSQKDNNHTVNNDSDNEDYDFFKNSIHVPRVRSGSGATRYEYLSSNVESFKQELRLSSPLKTCFDVDDITITSPKNQPPPVPAPRKSAK</sequence>
<evidence type="ECO:0000256" key="6">
    <source>
        <dbReference type="SAM" id="Phobius"/>
    </source>
</evidence>
<evidence type="ECO:0000256" key="3">
    <source>
        <dbReference type="ARBA" id="ARBA00022989"/>
    </source>
</evidence>
<dbReference type="PANTHER" id="PTHR15549:SF26">
    <property type="entry name" value="AXIAL BUDDING PATTERN PROTEIN 2-RELATED"/>
    <property type="match status" value="1"/>
</dbReference>
<dbReference type="CDD" id="cd12087">
    <property type="entry name" value="TM_EGFR-like"/>
    <property type="match status" value="1"/>
</dbReference>
<dbReference type="GO" id="GO:0016020">
    <property type="term" value="C:membrane"/>
    <property type="evidence" value="ECO:0007669"/>
    <property type="project" value="UniProtKB-SubCell"/>
</dbReference>
<name>A0A4T0WX91_9ASCO</name>
<dbReference type="AlphaFoldDB" id="A0A4T0WX91"/>
<keyword evidence="8" id="KW-1185">Reference proteome</keyword>
<dbReference type="Proteomes" id="UP000307173">
    <property type="component" value="Unassembled WGS sequence"/>
</dbReference>
<dbReference type="OrthoDB" id="3998171at2759"/>
<evidence type="ECO:0000256" key="4">
    <source>
        <dbReference type="ARBA" id="ARBA00023136"/>
    </source>
</evidence>
<accession>A0A4T0WX91</accession>
<feature type="transmembrane region" description="Helical" evidence="6">
    <location>
        <begin position="207"/>
        <end position="231"/>
    </location>
</feature>
<feature type="region of interest" description="Disordered" evidence="5">
    <location>
        <begin position="260"/>
        <end position="289"/>
    </location>
</feature>
<feature type="compositionally biased region" description="Polar residues" evidence="5">
    <location>
        <begin position="391"/>
        <end position="410"/>
    </location>
</feature>
<dbReference type="STRING" id="52247.A0A4T0WX91"/>
<reference evidence="7 8" key="1">
    <citation type="journal article" date="2019" name="Front. Genet.">
        <title>Whole-Genome Sequencing of the Opportunistic Yeast Pathogen Candida inconspicua Uncovers Its Hybrid Origin.</title>
        <authorList>
            <person name="Mixao V."/>
            <person name="Hansen A.P."/>
            <person name="Saus E."/>
            <person name="Boekhout T."/>
            <person name="Lass-Florl C."/>
            <person name="Gabaldon T."/>
        </authorList>
    </citation>
    <scope>NUCLEOTIDE SEQUENCE [LARGE SCALE GENOMIC DNA]</scope>
    <source>
        <strain evidence="7 8">CBS 180</strain>
    </source>
</reference>
<dbReference type="EMBL" id="SELW01000636">
    <property type="protein sequence ID" value="TID17275.1"/>
    <property type="molecule type" value="Genomic_DNA"/>
</dbReference>
<gene>
    <name evidence="7" type="ORF">CANINC_004039</name>
</gene>
<evidence type="ECO:0000256" key="5">
    <source>
        <dbReference type="SAM" id="MobiDB-lite"/>
    </source>
</evidence>
<keyword evidence="3 6" id="KW-1133">Transmembrane helix</keyword>
<evidence type="ECO:0000313" key="8">
    <source>
        <dbReference type="Proteomes" id="UP000307173"/>
    </source>
</evidence>
<dbReference type="InterPro" id="IPR051694">
    <property type="entry name" value="Immunoregulatory_rcpt-like"/>
</dbReference>
<evidence type="ECO:0000313" key="7">
    <source>
        <dbReference type="EMBL" id="TID17275.1"/>
    </source>
</evidence>
<proteinExistence type="predicted"/>
<comment type="subcellular location">
    <subcellularLocation>
        <location evidence="1">Membrane</location>
        <topology evidence="1">Single-pass membrane protein</topology>
    </subcellularLocation>
</comment>
<evidence type="ECO:0000256" key="1">
    <source>
        <dbReference type="ARBA" id="ARBA00004167"/>
    </source>
</evidence>
<feature type="region of interest" description="Disordered" evidence="5">
    <location>
        <begin position="145"/>
        <end position="169"/>
    </location>
</feature>
<feature type="region of interest" description="Disordered" evidence="5">
    <location>
        <begin position="391"/>
        <end position="416"/>
    </location>
</feature>